<keyword evidence="1" id="KW-1003">Cell membrane</keyword>
<name>A1ZQV4_MICM2</name>
<dbReference type="InterPro" id="IPR036465">
    <property type="entry name" value="vWFA_dom_sf"/>
</dbReference>
<keyword evidence="8" id="KW-1185">Reference proteome</keyword>
<dbReference type="RefSeq" id="WP_002699947.1">
    <property type="nucleotide sequence ID" value="NZ_AAWS01000025.1"/>
</dbReference>
<dbReference type="AlphaFoldDB" id="A1ZQV4"/>
<proteinExistence type="predicted"/>
<dbReference type="Pfam" id="PF00092">
    <property type="entry name" value="VWA"/>
    <property type="match status" value="1"/>
</dbReference>
<dbReference type="InterPro" id="IPR050768">
    <property type="entry name" value="UPF0353/GerABKA_families"/>
</dbReference>
<organism evidence="7 8">
    <name type="scientific">Microscilla marina ATCC 23134</name>
    <dbReference type="NCBI Taxonomy" id="313606"/>
    <lineage>
        <taxon>Bacteria</taxon>
        <taxon>Pseudomonadati</taxon>
        <taxon>Bacteroidota</taxon>
        <taxon>Cytophagia</taxon>
        <taxon>Cytophagales</taxon>
        <taxon>Microscillaceae</taxon>
        <taxon>Microscilla</taxon>
    </lineage>
</organism>
<gene>
    <name evidence="7" type="ORF">M23134_06569</name>
</gene>
<evidence type="ECO:0000256" key="2">
    <source>
        <dbReference type="ARBA" id="ARBA00022692"/>
    </source>
</evidence>
<evidence type="ECO:0000256" key="5">
    <source>
        <dbReference type="SAM" id="Phobius"/>
    </source>
</evidence>
<evidence type="ECO:0000256" key="4">
    <source>
        <dbReference type="ARBA" id="ARBA00023136"/>
    </source>
</evidence>
<keyword evidence="3 5" id="KW-1133">Transmembrane helix</keyword>
<reference evidence="7 8" key="1">
    <citation type="submission" date="2007-01" db="EMBL/GenBank/DDBJ databases">
        <authorList>
            <person name="Haygood M."/>
            <person name="Podell S."/>
            <person name="Anderson C."/>
            <person name="Hopkinson B."/>
            <person name="Roe K."/>
            <person name="Barbeau K."/>
            <person name="Gaasterland T."/>
            <person name="Ferriera S."/>
            <person name="Johnson J."/>
            <person name="Kravitz S."/>
            <person name="Beeson K."/>
            <person name="Sutton G."/>
            <person name="Rogers Y.-H."/>
            <person name="Friedman R."/>
            <person name="Frazier M."/>
            <person name="Venter J.C."/>
        </authorList>
    </citation>
    <scope>NUCLEOTIDE SEQUENCE [LARGE SCALE GENOMIC DNA]</scope>
    <source>
        <strain evidence="7 8">ATCC 23134</strain>
    </source>
</reference>
<sequence>MLNDIVTSTWEWMSPEWFLPNTLLSFEWENELYAYLALATPLVFVLRWLIHLRLRQKVEVAFSEEQMQSSRVKWLRFVPSLILLQAMICIMVALARPQRTNEEIIQTSEGIDILLTLDISESMLIEDFTPNRLEAAKLVAKNFVHGRKYDRIGLVIFSGEAYSVSPLTTDYKLLKRYIEDIREDMIQENGTAIGSALGMGTIRMQESASRSKVVILISDGDNTAGNLDPITASRLATAHNIKIYTILVGRSGKVPYGRDMFGQPQYVNNTVDESVLREIAKIGEGKFYRASDNQALKNVFAEINRLEKTEIIENRFKSIKDYYYVYLTWGLIFIVLWLALKSSFMSNVLED</sequence>
<dbReference type="InterPro" id="IPR002035">
    <property type="entry name" value="VWF_A"/>
</dbReference>
<evidence type="ECO:0000256" key="1">
    <source>
        <dbReference type="ARBA" id="ARBA00022475"/>
    </source>
</evidence>
<dbReference type="SUPFAM" id="SSF53300">
    <property type="entry name" value="vWA-like"/>
    <property type="match status" value="1"/>
</dbReference>
<feature type="transmembrane region" description="Helical" evidence="5">
    <location>
        <begin position="322"/>
        <end position="340"/>
    </location>
</feature>
<evidence type="ECO:0000313" key="7">
    <source>
        <dbReference type="EMBL" id="EAY27259.1"/>
    </source>
</evidence>
<dbReference type="SMART" id="SM00327">
    <property type="entry name" value="VWA"/>
    <property type="match status" value="1"/>
</dbReference>
<protein>
    <submittedName>
        <fullName evidence="7">von Willebrand factor type A domain protein</fullName>
    </submittedName>
</protein>
<dbReference type="eggNOG" id="COG2304">
    <property type="taxonomic scope" value="Bacteria"/>
</dbReference>
<dbReference type="OrthoDB" id="6206554at2"/>
<accession>A1ZQV4</accession>
<comment type="caution">
    <text evidence="7">The sequence shown here is derived from an EMBL/GenBank/DDBJ whole genome shotgun (WGS) entry which is preliminary data.</text>
</comment>
<dbReference type="Proteomes" id="UP000004095">
    <property type="component" value="Unassembled WGS sequence"/>
</dbReference>
<dbReference type="PANTHER" id="PTHR22550">
    <property type="entry name" value="SPORE GERMINATION PROTEIN"/>
    <property type="match status" value="1"/>
</dbReference>
<keyword evidence="2 5" id="KW-0812">Transmembrane</keyword>
<evidence type="ECO:0000256" key="3">
    <source>
        <dbReference type="ARBA" id="ARBA00022989"/>
    </source>
</evidence>
<feature type="transmembrane region" description="Helical" evidence="5">
    <location>
        <begin position="74"/>
        <end position="95"/>
    </location>
</feature>
<dbReference type="EMBL" id="AAWS01000025">
    <property type="protein sequence ID" value="EAY27259.1"/>
    <property type="molecule type" value="Genomic_DNA"/>
</dbReference>
<dbReference type="PROSITE" id="PS50234">
    <property type="entry name" value="VWFA"/>
    <property type="match status" value="1"/>
</dbReference>
<evidence type="ECO:0000259" key="6">
    <source>
        <dbReference type="PROSITE" id="PS50234"/>
    </source>
</evidence>
<keyword evidence="4 5" id="KW-0472">Membrane</keyword>
<dbReference type="PANTHER" id="PTHR22550:SF5">
    <property type="entry name" value="LEUCINE ZIPPER PROTEIN 4"/>
    <property type="match status" value="1"/>
</dbReference>
<evidence type="ECO:0000313" key="8">
    <source>
        <dbReference type="Proteomes" id="UP000004095"/>
    </source>
</evidence>
<feature type="transmembrane region" description="Helical" evidence="5">
    <location>
        <begin position="32"/>
        <end position="50"/>
    </location>
</feature>
<feature type="domain" description="VWFA" evidence="6">
    <location>
        <begin position="112"/>
        <end position="303"/>
    </location>
</feature>
<dbReference type="Gene3D" id="3.40.50.410">
    <property type="entry name" value="von Willebrand factor, type A domain"/>
    <property type="match status" value="1"/>
</dbReference>